<gene>
    <name evidence="1" type="ORF">EBB54_20490</name>
</gene>
<comment type="caution">
    <text evidence="1">The sequence shown here is derived from an EMBL/GenBank/DDBJ whole genome shotgun (WGS) entry which is preliminary data.</text>
</comment>
<accession>A0A426DKS8</accession>
<proteinExistence type="predicted"/>
<dbReference type="RefSeq" id="WP_125128715.1">
    <property type="nucleotide sequence ID" value="NZ_RHJS01000002.1"/>
</dbReference>
<dbReference type="Proteomes" id="UP000274920">
    <property type="component" value="Unassembled WGS sequence"/>
</dbReference>
<dbReference type="EMBL" id="RHJS01000002">
    <property type="protein sequence ID" value="RRK33459.1"/>
    <property type="molecule type" value="Genomic_DNA"/>
</dbReference>
<organism evidence="1 2">
    <name type="scientific">Schaedlerella arabinosiphila</name>
    <dbReference type="NCBI Taxonomy" id="2044587"/>
    <lineage>
        <taxon>Bacteria</taxon>
        <taxon>Bacillati</taxon>
        <taxon>Bacillota</taxon>
        <taxon>Clostridia</taxon>
        <taxon>Lachnospirales</taxon>
        <taxon>Lachnospiraceae</taxon>
        <taxon>Schaedlerella</taxon>
    </lineage>
</organism>
<keyword evidence="2" id="KW-1185">Reference proteome</keyword>
<sequence>MRLKGTMVLELTDGATGEVETVTEENMVTEAVNNILGMNPMGVFYSEERLADVLSWNDVLLPVCPNMVGGILLFSKALEEDAGHIYEMSDNLPVAYASNNVNTTANAARGSLNQTESKVLENGYKFVWEFTPSQGNGTIAAVALTSAQGGQNGYGSLVGDGSAFLRIKKLDIGDLGKERQVVLFEAVEMDFERDLLYSICFEDSSVRVRKVRLPVFSVGLNERLDDSTYTVLEDHAVSVETFLFLGSYTLYGEFLDGKDGYWYGFSNEGNSSGNARVLWVRISKVDYSVTEGEWTLSNAKLMAVGERDMSGSYPERKCRCCMRGGYLYVPAYDKKGIYKINVANTADVSLIAFGFTSKMKPLCESGTCELFLTLVGDLIVGGDFQVTVEDVVIHTQGSARLGSAATPLFQYKQFLVGWGGSYGNEYRHMYLLTPYLATINNLSSAVVKDANKTMKITYTLTEVESGEG</sequence>
<evidence type="ECO:0000313" key="2">
    <source>
        <dbReference type="Proteomes" id="UP000274920"/>
    </source>
</evidence>
<reference evidence="1" key="1">
    <citation type="submission" date="2018-10" db="EMBL/GenBank/DDBJ databases">
        <title>Schaedlerella arabinophila gen. nov. sp. nov., isolated from the mouse intestinal tract and comparative analysis with the genome of the closely related altered Schaedler flora strain ASF502.</title>
        <authorList>
            <person name="Miyake S."/>
            <person name="Soh M."/>
            <person name="Seedorf H."/>
        </authorList>
    </citation>
    <scope>NUCLEOTIDE SEQUENCE [LARGE SCALE GENOMIC DNA]</scope>
    <source>
        <strain evidence="1">DSM 106076</strain>
    </source>
</reference>
<dbReference type="AlphaFoldDB" id="A0A426DKS8"/>
<name>A0A426DKS8_9FIRM</name>
<evidence type="ECO:0000313" key="1">
    <source>
        <dbReference type="EMBL" id="RRK33459.1"/>
    </source>
</evidence>
<protein>
    <submittedName>
        <fullName evidence="1">Uncharacterized protein</fullName>
    </submittedName>
</protein>